<name>A0ABV7B516_9GAMM</name>
<comment type="caution">
    <text evidence="4">The sequence shown here is derived from an EMBL/GenBank/DDBJ whole genome shotgun (WGS) entry which is preliminary data.</text>
</comment>
<keyword evidence="2" id="KW-0067">ATP-binding</keyword>
<keyword evidence="2" id="KW-0547">Nucleotide-binding</keyword>
<dbReference type="EMBL" id="JBHRSQ010000014">
    <property type="protein sequence ID" value="MFC2992557.1"/>
    <property type="molecule type" value="Genomic_DNA"/>
</dbReference>
<dbReference type="Proteomes" id="UP001595386">
    <property type="component" value="Unassembled WGS sequence"/>
</dbReference>
<protein>
    <recommendedName>
        <fullName evidence="3">ATP-grasp domain-containing protein</fullName>
    </recommendedName>
</protein>
<gene>
    <name evidence="4" type="ORF">ACFODV_10985</name>
</gene>
<evidence type="ECO:0000256" key="2">
    <source>
        <dbReference type="PROSITE-ProRule" id="PRU00409"/>
    </source>
</evidence>
<proteinExistence type="predicted"/>
<dbReference type="InterPro" id="IPR013651">
    <property type="entry name" value="ATP-grasp_RimK-type"/>
</dbReference>
<dbReference type="InterPro" id="IPR011761">
    <property type="entry name" value="ATP-grasp"/>
</dbReference>
<dbReference type="Gene3D" id="3.30.470.20">
    <property type="entry name" value="ATP-grasp fold, B domain"/>
    <property type="match status" value="2"/>
</dbReference>
<reference evidence="5" key="1">
    <citation type="journal article" date="2019" name="Int. J. Syst. Evol. Microbiol.">
        <title>The Global Catalogue of Microorganisms (GCM) 10K type strain sequencing project: providing services to taxonomists for standard genome sequencing and annotation.</title>
        <authorList>
            <consortium name="The Broad Institute Genomics Platform"/>
            <consortium name="The Broad Institute Genome Sequencing Center for Infectious Disease"/>
            <person name="Wu L."/>
            <person name="Ma J."/>
        </authorList>
    </citation>
    <scope>NUCLEOTIDE SEQUENCE [LARGE SCALE GENOMIC DNA]</scope>
    <source>
        <strain evidence="5">KCTC 52660</strain>
    </source>
</reference>
<keyword evidence="5" id="KW-1185">Reference proteome</keyword>
<dbReference type="PROSITE" id="PS50975">
    <property type="entry name" value="ATP_GRASP"/>
    <property type="match status" value="1"/>
</dbReference>
<dbReference type="Pfam" id="PF08443">
    <property type="entry name" value="RimK"/>
    <property type="match status" value="1"/>
</dbReference>
<evidence type="ECO:0000256" key="1">
    <source>
        <dbReference type="ARBA" id="ARBA00023211"/>
    </source>
</evidence>
<accession>A0ABV7B516</accession>
<evidence type="ECO:0000313" key="4">
    <source>
        <dbReference type="EMBL" id="MFC2992557.1"/>
    </source>
</evidence>
<keyword evidence="1" id="KW-0464">Manganese</keyword>
<evidence type="ECO:0000313" key="5">
    <source>
        <dbReference type="Proteomes" id="UP001595386"/>
    </source>
</evidence>
<organism evidence="4 5">
    <name type="scientific">Halomonas tibetensis</name>
    <dbReference type="NCBI Taxonomy" id="2259590"/>
    <lineage>
        <taxon>Bacteria</taxon>
        <taxon>Pseudomonadati</taxon>
        <taxon>Pseudomonadota</taxon>
        <taxon>Gammaproteobacteria</taxon>
        <taxon>Oceanospirillales</taxon>
        <taxon>Halomonadaceae</taxon>
        <taxon>Halomonas</taxon>
    </lineage>
</organism>
<dbReference type="PANTHER" id="PTHR21621">
    <property type="entry name" value="RIBOSOMAL PROTEIN S6 MODIFICATION PROTEIN"/>
    <property type="match status" value="1"/>
</dbReference>
<dbReference type="SUPFAM" id="SSF56059">
    <property type="entry name" value="Glutathione synthetase ATP-binding domain-like"/>
    <property type="match status" value="1"/>
</dbReference>
<dbReference type="RefSeq" id="WP_379759057.1">
    <property type="nucleotide sequence ID" value="NZ_JBHRSQ010000014.1"/>
</dbReference>
<evidence type="ECO:0000259" key="3">
    <source>
        <dbReference type="PROSITE" id="PS50975"/>
    </source>
</evidence>
<dbReference type="PANTHER" id="PTHR21621:SF0">
    <property type="entry name" value="BETA-CITRYLGLUTAMATE SYNTHASE B-RELATED"/>
    <property type="match status" value="1"/>
</dbReference>
<sequence length="713" mass="77420">MTDHGWTTSGSSSIDVQQLSLKCLPGCRFGLSQPTAVIHLTLKGRVTGLRARLGKLAELAPAMMPDEPLYLAPPQSWPGAFLMDGGVENNGSVFLLLAEWFAATSVLMQRYARLPVGWGKVLSASRSGLSFAVPWYHKELLKEALRHAVRWVLIVLSTPPLRLAEAHAQWQEGFIQWLDRVRPAQMGLNTQRFALAALNEGYPVAPIAQDTLQIGWGRHSRWIESSMNEATSGIAMRLARNKWQTGRRLADMGIPVPRTLVAKSIDGLAAAVETYGYPLVVKPTNQDAAKGVTVNIQQRQELTTAFEAALELSANGALIQPFMAGTDHRLLVVNGECLMASIRHPASVTGDGKSTVQELIDIANRHPFRGTRKHSTLKNITLDDDSYRWLEHQALTLESVPEAGRFVRLRSIPNMTTAGVHENVTDSVHPDNKALAVAAAKAVRLNVAGIDMLCPDIRRSWHEVGATVIEVNGQPDVSLHWTMSPEANIYRQMMSRMDIEGGGRIPVLLEARPAGSTACADLWEKTLALGESVVQRVEAGDDGFKLVQRALTDATTGAIWATMNLEEIAGKGFPCDVVDISLLSVADGKPDQGVMAACVEAIARTRKAIVVDANLLDAVAARLKDFAGDVVVVDADQALSPGLHADWGRVTVKPQANGGRLYAFVPGKRGLQRGREIDLGSDHCLSDRVWIMALAALTGRFDLLGVSMATSRF</sequence>
<feature type="domain" description="ATP-grasp" evidence="3">
    <location>
        <begin position="246"/>
        <end position="498"/>
    </location>
</feature>